<comment type="caution">
    <text evidence="4">The sequence shown here is derived from an EMBL/GenBank/DDBJ whole genome shotgun (WGS) entry which is preliminary data.</text>
</comment>
<comment type="catalytic activity">
    <reaction evidence="2">
        <text>an L-aminoacyl-L-amino acid + H2O = 2 an L-alpha-amino acid</text>
        <dbReference type="Rhea" id="RHEA:48940"/>
        <dbReference type="ChEBI" id="CHEBI:15377"/>
        <dbReference type="ChEBI" id="CHEBI:59869"/>
        <dbReference type="ChEBI" id="CHEBI:77460"/>
        <dbReference type="EC" id="3.4.13.19"/>
    </reaction>
</comment>
<evidence type="ECO:0000313" key="5">
    <source>
        <dbReference type="Proteomes" id="UP000809789"/>
    </source>
</evidence>
<proteinExistence type="inferred from homology"/>
<keyword evidence="3" id="KW-0472">Membrane</keyword>
<comment type="similarity">
    <text evidence="2">Belongs to the metallo-dependent hydrolases superfamily. Peptidase M19 family.</text>
</comment>
<evidence type="ECO:0000313" key="4">
    <source>
        <dbReference type="EMBL" id="KAG8623540.1"/>
    </source>
</evidence>
<dbReference type="Pfam" id="PF01244">
    <property type="entry name" value="Peptidase_M19"/>
    <property type="match status" value="1"/>
</dbReference>
<dbReference type="EMBL" id="JAESVG020000010">
    <property type="protein sequence ID" value="KAG8623540.1"/>
    <property type="molecule type" value="Genomic_DNA"/>
</dbReference>
<gene>
    <name evidence="4" type="ORF">KVT40_008516</name>
</gene>
<organism evidence="4 5">
    <name type="scientific">Elsinoe batatas</name>
    <dbReference type="NCBI Taxonomy" id="2601811"/>
    <lineage>
        <taxon>Eukaryota</taxon>
        <taxon>Fungi</taxon>
        <taxon>Dikarya</taxon>
        <taxon>Ascomycota</taxon>
        <taxon>Pezizomycotina</taxon>
        <taxon>Dothideomycetes</taxon>
        <taxon>Dothideomycetidae</taxon>
        <taxon>Myriangiales</taxon>
        <taxon>Elsinoaceae</taxon>
        <taxon>Elsinoe</taxon>
    </lineage>
</organism>
<dbReference type="PANTHER" id="PTHR10443:SF12">
    <property type="entry name" value="DIPEPTIDASE"/>
    <property type="match status" value="1"/>
</dbReference>
<keyword evidence="3" id="KW-0812">Transmembrane</keyword>
<keyword evidence="2" id="KW-0479">Metal-binding</keyword>
<feature type="transmembrane region" description="Helical" evidence="3">
    <location>
        <begin position="33"/>
        <end position="56"/>
    </location>
</feature>
<sequence>MSEEKVPLLQRPVADYMPATFRRQPEGERPRKALYVAIMLIATVIILRLGLVLSWLTLGSPAAVHQSVAGDQYLTAARRVLSKHPLIDGHDDLLISLRAYYGNHIYNSTSFRQKFENGGLEGHLDIPRIKSGQLGGSFWSAFVPCPRNGTDFSPAAYAPYVRATLEQLDLYNRLGELYPTYFTPTPNATIAAHHFATSRLISPLAIEGLHQIGNSAATLRLYHALGVRYATLTWNCHNIYADAALVSTPAGETVVSTPLHHGVSPAGRKLIHEMNRLGMLVDLAHVSPDTMRDVLYGHHDTSLPPEWEGSLAPPIFSHSSVHALCPHPRNVPDDVLHLVARKKGVVMINFAPDFISCVAGDKASGLPDFVEETNTLEHVAEHVMYVGELVGYDYVGLGTDFDGIPNTPRGLEGVEKLPDLVAELLRRGVSEEDAGKVVGRNVLRVWGEADNVSERLKRQGMVPLEDDLRFPGMMEGWDDLGDYEF</sequence>
<dbReference type="GO" id="GO:0070573">
    <property type="term" value="F:metallodipeptidase activity"/>
    <property type="evidence" value="ECO:0007669"/>
    <property type="project" value="InterPro"/>
</dbReference>
<keyword evidence="2" id="KW-0645">Protease</keyword>
<dbReference type="InterPro" id="IPR008257">
    <property type="entry name" value="Pept_M19"/>
</dbReference>
<comment type="cofactor">
    <cofactor evidence="2">
        <name>Zn(2+)</name>
        <dbReference type="ChEBI" id="CHEBI:29105"/>
    </cofactor>
</comment>
<keyword evidence="3" id="KW-1133">Transmembrane helix</keyword>
<keyword evidence="1 2" id="KW-0224">Dipeptidase</keyword>
<dbReference type="Proteomes" id="UP000809789">
    <property type="component" value="Unassembled WGS sequence"/>
</dbReference>
<dbReference type="OrthoDB" id="445695at2759"/>
<evidence type="ECO:0000256" key="3">
    <source>
        <dbReference type="SAM" id="Phobius"/>
    </source>
</evidence>
<dbReference type="Gene3D" id="3.20.20.140">
    <property type="entry name" value="Metal-dependent hydrolases"/>
    <property type="match status" value="1"/>
</dbReference>
<keyword evidence="5" id="KW-1185">Reference proteome</keyword>
<dbReference type="PROSITE" id="PS51365">
    <property type="entry name" value="RENAL_DIPEPTIDASE_2"/>
    <property type="match status" value="1"/>
</dbReference>
<keyword evidence="2" id="KW-0482">Metalloprotease</keyword>
<reference evidence="4" key="1">
    <citation type="submission" date="2021-07" db="EMBL/GenBank/DDBJ databases">
        <title>Elsinoe batatas strain:CRI-CJ2 Genome sequencing and assembly.</title>
        <authorList>
            <person name="Huang L."/>
        </authorList>
    </citation>
    <scope>NUCLEOTIDE SEQUENCE</scope>
    <source>
        <strain evidence="4">CRI-CJ2</strain>
    </source>
</reference>
<dbReference type="GO" id="GO:0046872">
    <property type="term" value="F:metal ion binding"/>
    <property type="evidence" value="ECO:0007669"/>
    <property type="project" value="UniProtKB-UniRule"/>
</dbReference>
<evidence type="ECO:0000256" key="2">
    <source>
        <dbReference type="RuleBase" id="RU341113"/>
    </source>
</evidence>
<dbReference type="EC" id="3.4.13.19" evidence="2"/>
<dbReference type="SUPFAM" id="SSF51556">
    <property type="entry name" value="Metallo-dependent hydrolases"/>
    <property type="match status" value="1"/>
</dbReference>
<dbReference type="CDD" id="cd01301">
    <property type="entry name" value="rDP_like"/>
    <property type="match status" value="1"/>
</dbReference>
<accession>A0A8K0KUI0</accession>
<dbReference type="PANTHER" id="PTHR10443">
    <property type="entry name" value="MICROSOMAL DIPEPTIDASE"/>
    <property type="match status" value="1"/>
</dbReference>
<dbReference type="InterPro" id="IPR032466">
    <property type="entry name" value="Metal_Hydrolase"/>
</dbReference>
<evidence type="ECO:0000256" key="1">
    <source>
        <dbReference type="ARBA" id="ARBA00022997"/>
    </source>
</evidence>
<keyword evidence="2" id="KW-0378">Hydrolase</keyword>
<keyword evidence="2" id="KW-0862">Zinc</keyword>
<dbReference type="GO" id="GO:0006508">
    <property type="term" value="P:proteolysis"/>
    <property type="evidence" value="ECO:0007669"/>
    <property type="project" value="UniProtKB-KW"/>
</dbReference>
<protein>
    <recommendedName>
        <fullName evidence="2">Dipeptidase</fullName>
        <ecNumber evidence="2">3.4.13.19</ecNumber>
    </recommendedName>
</protein>
<dbReference type="AlphaFoldDB" id="A0A8K0KUI0"/>
<name>A0A8K0KUI0_9PEZI</name>